<sequence length="114" mass="12455">MEINTASRSWTINDSLVSAEPGTSVKGKVEFSDFSPYLAIGWGHQNNKSGFAFIADLGISFGKAKTKFDLSDSVHNKLIISIGSAADGETARQRKELAVIKIWPQAYIGVSYNW</sequence>
<gene>
    <name evidence="1" type="ORF">AXE65_09145</name>
</gene>
<accession>A0A139SXM8</accession>
<organism evidence="1 2">
    <name type="scientific">Ventosimonas gracilis</name>
    <dbReference type="NCBI Taxonomy" id="1680762"/>
    <lineage>
        <taxon>Bacteria</taxon>
        <taxon>Pseudomonadati</taxon>
        <taxon>Pseudomonadota</taxon>
        <taxon>Gammaproteobacteria</taxon>
        <taxon>Pseudomonadales</taxon>
        <taxon>Ventosimonadaceae</taxon>
        <taxon>Ventosimonas</taxon>
    </lineage>
</organism>
<name>A0A139SXM8_9GAMM</name>
<dbReference type="RefSeq" id="WP_068386778.1">
    <property type="nucleotide sequence ID" value="NZ_LSZO01000017.1"/>
</dbReference>
<comment type="caution">
    <text evidence="1">The sequence shown here is derived from an EMBL/GenBank/DDBJ whole genome shotgun (WGS) entry which is preliminary data.</text>
</comment>
<dbReference type="Proteomes" id="UP000072660">
    <property type="component" value="Unassembled WGS sequence"/>
</dbReference>
<evidence type="ECO:0000313" key="1">
    <source>
        <dbReference type="EMBL" id="KXU39356.1"/>
    </source>
</evidence>
<dbReference type="AlphaFoldDB" id="A0A139SXM8"/>
<reference evidence="1 2" key="1">
    <citation type="submission" date="2016-02" db="EMBL/GenBank/DDBJ databases">
        <authorList>
            <person name="Wen L."/>
            <person name="He K."/>
            <person name="Yang H."/>
        </authorList>
    </citation>
    <scope>NUCLEOTIDE SEQUENCE [LARGE SCALE GENOMIC DNA]</scope>
    <source>
        <strain evidence="1 2">CV58</strain>
    </source>
</reference>
<protein>
    <submittedName>
        <fullName evidence="1">Uncharacterized protein</fullName>
    </submittedName>
</protein>
<keyword evidence="2" id="KW-1185">Reference proteome</keyword>
<evidence type="ECO:0000313" key="2">
    <source>
        <dbReference type="Proteomes" id="UP000072660"/>
    </source>
</evidence>
<dbReference type="OrthoDB" id="517121at2"/>
<dbReference type="Gene3D" id="2.40.160.170">
    <property type="match status" value="1"/>
</dbReference>
<proteinExistence type="predicted"/>
<dbReference type="EMBL" id="LSZO01000017">
    <property type="protein sequence ID" value="KXU39356.1"/>
    <property type="molecule type" value="Genomic_DNA"/>
</dbReference>